<keyword evidence="2" id="KW-1133">Transmembrane helix</keyword>
<keyword evidence="4" id="KW-1185">Reference proteome</keyword>
<feature type="transmembrane region" description="Helical" evidence="2">
    <location>
        <begin position="108"/>
        <end position="131"/>
    </location>
</feature>
<feature type="region of interest" description="Disordered" evidence="1">
    <location>
        <begin position="469"/>
        <end position="529"/>
    </location>
</feature>
<feature type="transmembrane region" description="Helical" evidence="2">
    <location>
        <begin position="381"/>
        <end position="411"/>
    </location>
</feature>
<sequence>MSSESIYDRFNLLPTPPPTVFSHHGPAVRMRLPDFQTVQDARDFLDKMFVCHHNSLLTGARTTFASLVAVLCIFVVGWEVSLYAQRRRWFFRIFKTPEGIMIVPNNNAVWSTLGAIYLLLNCTQAFVELAYLHRDLPAPHLPLWIILQFIPLSYAMSWSSWASYHGRVPGSQRYELFQRESGGSKMSPFAANCVWIVAPTVLAVIVAIPAFLSDAVNQSARRDAILKMAEMSRTTELSEELIRSIQELWLRRRNALELMVIGTMVWYIILLGYIVVYGTISFRLAIKLHQHLSALLRIKQAREVVGTVRIEYSTSVNVSPFDGRLKRWYEMFPELPPSTAVLVEEKDDVLITSPTVGLFPNVAPGSARHEPLGDGKGFRRVLWLFSIQTGIINIGAAIFAGLALAVTVISVDAVEINDPERALGIGLLVTQLLATSLGTFLFVCHALLDRSEAFQTLMHGTYRVGGMALEDQNRRSGDHQSRYDEQIKMTNRQPPSRTSSSLTAKMQDPSDAGHARRRNDTDIISHNAM</sequence>
<proteinExistence type="predicted"/>
<evidence type="ECO:0000313" key="4">
    <source>
        <dbReference type="Proteomes" id="UP000836402"/>
    </source>
</evidence>
<gene>
    <name evidence="3" type="ORF">JKIAZH3_G5680</name>
</gene>
<protein>
    <submittedName>
        <fullName evidence="3">Uncharacterized protein</fullName>
    </submittedName>
</protein>
<evidence type="ECO:0000256" key="2">
    <source>
        <dbReference type="SAM" id="Phobius"/>
    </source>
</evidence>
<feature type="transmembrane region" description="Helical" evidence="2">
    <location>
        <begin position="64"/>
        <end position="84"/>
    </location>
</feature>
<dbReference type="Proteomes" id="UP000836402">
    <property type="component" value="Unassembled WGS sequence"/>
</dbReference>
<keyword evidence="2" id="KW-0472">Membrane</keyword>
<dbReference type="EMBL" id="CAJHJG010006261">
    <property type="protein sequence ID" value="CAD6955861.1"/>
    <property type="molecule type" value="Genomic_DNA"/>
</dbReference>
<evidence type="ECO:0000256" key="1">
    <source>
        <dbReference type="SAM" id="MobiDB-lite"/>
    </source>
</evidence>
<feature type="compositionally biased region" description="Basic and acidic residues" evidence="1">
    <location>
        <begin position="471"/>
        <end position="487"/>
    </location>
</feature>
<comment type="caution">
    <text evidence="3">The sequence shown here is derived from an EMBL/GenBank/DDBJ whole genome shotgun (WGS) entry which is preliminary data.</text>
</comment>
<feature type="compositionally biased region" description="Polar residues" evidence="1">
    <location>
        <begin position="488"/>
        <end position="504"/>
    </location>
</feature>
<feature type="transmembrane region" description="Helical" evidence="2">
    <location>
        <begin position="423"/>
        <end position="448"/>
    </location>
</feature>
<name>A0ABN7J8D0_9BASI</name>
<feature type="compositionally biased region" description="Basic and acidic residues" evidence="1">
    <location>
        <begin position="511"/>
        <end position="523"/>
    </location>
</feature>
<keyword evidence="2" id="KW-0812">Transmembrane</keyword>
<feature type="transmembrane region" description="Helical" evidence="2">
    <location>
        <begin position="143"/>
        <end position="164"/>
    </location>
</feature>
<feature type="transmembrane region" description="Helical" evidence="2">
    <location>
        <begin position="189"/>
        <end position="212"/>
    </location>
</feature>
<accession>A0ABN7J8D0</accession>
<feature type="transmembrane region" description="Helical" evidence="2">
    <location>
        <begin position="258"/>
        <end position="280"/>
    </location>
</feature>
<evidence type="ECO:0000313" key="3">
    <source>
        <dbReference type="EMBL" id="CAD6955861.1"/>
    </source>
</evidence>
<organism evidence="3 4">
    <name type="scientific">Tilletia caries</name>
    <name type="common">wheat bunt fungus</name>
    <dbReference type="NCBI Taxonomy" id="13290"/>
    <lineage>
        <taxon>Eukaryota</taxon>
        <taxon>Fungi</taxon>
        <taxon>Dikarya</taxon>
        <taxon>Basidiomycota</taxon>
        <taxon>Ustilaginomycotina</taxon>
        <taxon>Exobasidiomycetes</taxon>
        <taxon>Tilletiales</taxon>
        <taxon>Tilletiaceae</taxon>
        <taxon>Tilletia</taxon>
    </lineage>
</organism>
<reference evidence="3" key="1">
    <citation type="submission" date="2020-10" db="EMBL/GenBank/DDBJ databases">
        <authorList>
            <person name="Sedaghatjoo S."/>
        </authorList>
    </citation>
    <scope>NUCLEOTIDE SEQUENCE</scope>
    <source>
        <strain evidence="3">AZH3</strain>
    </source>
</reference>